<evidence type="ECO:0000256" key="3">
    <source>
        <dbReference type="ARBA" id="ARBA00022723"/>
    </source>
</evidence>
<evidence type="ECO:0000256" key="2">
    <source>
        <dbReference type="ARBA" id="ARBA00022505"/>
    </source>
</evidence>
<protein>
    <recommendedName>
        <fullName evidence="9">Sulfite oxidase</fullName>
    </recommendedName>
</protein>
<evidence type="ECO:0000259" key="6">
    <source>
        <dbReference type="Pfam" id="PF03404"/>
    </source>
</evidence>
<keyword evidence="8" id="KW-1185">Reference proteome</keyword>
<dbReference type="GO" id="GO:0008482">
    <property type="term" value="F:sulfite oxidase activity"/>
    <property type="evidence" value="ECO:0007669"/>
    <property type="project" value="TreeGrafter"/>
</dbReference>
<dbReference type="InterPro" id="IPR005066">
    <property type="entry name" value="MoCF_OxRdtse_dimer"/>
</dbReference>
<dbReference type="GO" id="GO:0030151">
    <property type="term" value="F:molybdenum ion binding"/>
    <property type="evidence" value="ECO:0007669"/>
    <property type="project" value="InterPro"/>
</dbReference>
<keyword evidence="4" id="KW-0560">Oxidoreductase</keyword>
<evidence type="ECO:0000313" key="7">
    <source>
        <dbReference type="EMBL" id="TJY40659.1"/>
    </source>
</evidence>
<dbReference type="GO" id="GO:0006790">
    <property type="term" value="P:sulfur compound metabolic process"/>
    <property type="evidence" value="ECO:0007669"/>
    <property type="project" value="TreeGrafter"/>
</dbReference>
<dbReference type="Pfam" id="PF00174">
    <property type="entry name" value="Oxidored_molyb"/>
    <property type="match status" value="1"/>
</dbReference>
<keyword evidence="2" id="KW-0500">Molybdenum</keyword>
<proteinExistence type="predicted"/>
<dbReference type="OrthoDB" id="9778777at2"/>
<dbReference type="PANTHER" id="PTHR19372">
    <property type="entry name" value="SULFITE REDUCTASE"/>
    <property type="match status" value="1"/>
</dbReference>
<evidence type="ECO:0008006" key="9">
    <source>
        <dbReference type="Google" id="ProtNLM"/>
    </source>
</evidence>
<dbReference type="SUPFAM" id="SSF81296">
    <property type="entry name" value="E set domains"/>
    <property type="match status" value="1"/>
</dbReference>
<evidence type="ECO:0000259" key="5">
    <source>
        <dbReference type="Pfam" id="PF00174"/>
    </source>
</evidence>
<keyword evidence="3" id="KW-0479">Metal-binding</keyword>
<dbReference type="InterPro" id="IPR000572">
    <property type="entry name" value="OxRdtase_Mopterin-bd_dom"/>
</dbReference>
<comment type="caution">
    <text evidence="7">The sequence shown here is derived from an EMBL/GenBank/DDBJ whole genome shotgun (WGS) entry which is preliminary data.</text>
</comment>
<dbReference type="Proteomes" id="UP000309673">
    <property type="component" value="Unassembled WGS sequence"/>
</dbReference>
<dbReference type="Gene3D" id="2.60.40.650">
    <property type="match status" value="1"/>
</dbReference>
<evidence type="ECO:0000256" key="1">
    <source>
        <dbReference type="ARBA" id="ARBA00001924"/>
    </source>
</evidence>
<dbReference type="PANTHER" id="PTHR19372:SF7">
    <property type="entry name" value="SULFITE OXIDASE, MITOCHONDRIAL"/>
    <property type="match status" value="1"/>
</dbReference>
<evidence type="ECO:0000256" key="4">
    <source>
        <dbReference type="ARBA" id="ARBA00023002"/>
    </source>
</evidence>
<name>A0A4V6WEF6_9BACL</name>
<gene>
    <name evidence="7" type="ORF">E5161_16005</name>
</gene>
<feature type="domain" description="Moybdenum cofactor oxidoreductase dimerisation" evidence="6">
    <location>
        <begin position="114"/>
        <end position="224"/>
    </location>
</feature>
<accession>A0A4V6WEF6</accession>
<dbReference type="GO" id="GO:0043546">
    <property type="term" value="F:molybdopterin cofactor binding"/>
    <property type="evidence" value="ECO:0007669"/>
    <property type="project" value="TreeGrafter"/>
</dbReference>
<dbReference type="InterPro" id="IPR014756">
    <property type="entry name" value="Ig_E-set"/>
</dbReference>
<sequence length="232" mass="26558">MLRLADLKPSAQEVIVEGWDAGSREDMPGIFPYARSLPITKAMHPDTLLAYEYNGQPLTWRHGFPFRLIVPHWYAMASVKWVRRIVAVDALFQGPFQSVDYQYYPDNENEQVKYPVTILNVNSSILQPLDRSVLRKGKHAIQGIAWTGLGQISRVELSLDEGNTWVAATIGRTSFEPPSWVHWSYEWEINQSGEFTILSRSSDIYGRAQPLEAYWNRKGYGYHAADRVKVVV</sequence>
<feature type="domain" description="Oxidoreductase molybdopterin-binding" evidence="5">
    <location>
        <begin position="2"/>
        <end position="94"/>
    </location>
</feature>
<reference evidence="7 8" key="1">
    <citation type="submission" date="2019-04" db="EMBL/GenBank/DDBJ databases">
        <title>Cohnella sp. nov., isolated from soil.</title>
        <authorList>
            <person name="Kim W."/>
        </authorList>
    </citation>
    <scope>NUCLEOTIDE SEQUENCE [LARGE SCALE GENOMIC DNA]</scope>
    <source>
        <strain evidence="7 8">CAU 1483</strain>
    </source>
</reference>
<dbReference type="AlphaFoldDB" id="A0A4V6WEF6"/>
<dbReference type="InterPro" id="IPR008335">
    <property type="entry name" value="Mopterin_OxRdtase_euk"/>
</dbReference>
<evidence type="ECO:0000313" key="8">
    <source>
        <dbReference type="Proteomes" id="UP000309673"/>
    </source>
</evidence>
<dbReference type="GO" id="GO:0020037">
    <property type="term" value="F:heme binding"/>
    <property type="evidence" value="ECO:0007669"/>
    <property type="project" value="TreeGrafter"/>
</dbReference>
<dbReference type="Pfam" id="PF03404">
    <property type="entry name" value="Mo-co_dimer"/>
    <property type="match status" value="1"/>
</dbReference>
<dbReference type="PRINTS" id="PR00407">
    <property type="entry name" value="EUMOPTERIN"/>
</dbReference>
<organism evidence="7 8">
    <name type="scientific">Cohnella pontilimi</name>
    <dbReference type="NCBI Taxonomy" id="2564100"/>
    <lineage>
        <taxon>Bacteria</taxon>
        <taxon>Bacillati</taxon>
        <taxon>Bacillota</taxon>
        <taxon>Bacilli</taxon>
        <taxon>Bacillales</taxon>
        <taxon>Paenibacillaceae</taxon>
        <taxon>Cohnella</taxon>
    </lineage>
</organism>
<dbReference type="InterPro" id="IPR036374">
    <property type="entry name" value="OxRdtase_Mopterin-bd_sf"/>
</dbReference>
<dbReference type="SUPFAM" id="SSF56524">
    <property type="entry name" value="Oxidoreductase molybdopterin-binding domain"/>
    <property type="match status" value="1"/>
</dbReference>
<dbReference type="Gene3D" id="3.90.420.10">
    <property type="entry name" value="Oxidoreductase, molybdopterin-binding domain"/>
    <property type="match status" value="1"/>
</dbReference>
<comment type="cofactor">
    <cofactor evidence="1">
        <name>Mo-molybdopterin</name>
        <dbReference type="ChEBI" id="CHEBI:71302"/>
    </cofactor>
</comment>
<dbReference type="EMBL" id="SUPK01000008">
    <property type="protein sequence ID" value="TJY40659.1"/>
    <property type="molecule type" value="Genomic_DNA"/>
</dbReference>